<accession>A0AAD2Q5J7</accession>
<keyword evidence="5 7" id="KW-0408">Iron</keyword>
<dbReference type="SUPFAM" id="SSF48264">
    <property type="entry name" value="Cytochrome P450"/>
    <property type="match status" value="2"/>
</dbReference>
<dbReference type="PROSITE" id="PS00086">
    <property type="entry name" value="CYTOCHROME_P450"/>
    <property type="match status" value="1"/>
</dbReference>
<dbReference type="PANTHER" id="PTHR23501">
    <property type="entry name" value="MAJOR FACILITATOR SUPERFAMILY"/>
    <property type="match status" value="1"/>
</dbReference>
<dbReference type="InterPro" id="IPR011701">
    <property type="entry name" value="MFS"/>
</dbReference>
<dbReference type="Pfam" id="PF00067">
    <property type="entry name" value="p450"/>
    <property type="match status" value="2"/>
</dbReference>
<dbReference type="PANTHER" id="PTHR23501:SF198">
    <property type="entry name" value="AZOLE RESISTANCE PROTEIN 1-RELATED"/>
    <property type="match status" value="1"/>
</dbReference>
<dbReference type="GO" id="GO:0004497">
    <property type="term" value="F:monooxygenase activity"/>
    <property type="evidence" value="ECO:0007669"/>
    <property type="project" value="InterPro"/>
</dbReference>
<dbReference type="InterPro" id="IPR036396">
    <property type="entry name" value="Cyt_P450_sf"/>
</dbReference>
<dbReference type="InterPro" id="IPR036259">
    <property type="entry name" value="MFS_trans_sf"/>
</dbReference>
<evidence type="ECO:0000313" key="11">
    <source>
        <dbReference type="Proteomes" id="UP001295794"/>
    </source>
</evidence>
<reference evidence="10" key="1">
    <citation type="submission" date="2023-11" db="EMBL/GenBank/DDBJ databases">
        <authorList>
            <person name="De Vega J J."/>
            <person name="De Vega J J."/>
        </authorList>
    </citation>
    <scope>NUCLEOTIDE SEQUENCE</scope>
</reference>
<sequence>MLFFGRILGIFSAKTVLLVTVGIFEVGSLLCAVSPNVNVLIFGRVFAGVGASGLMVSVTSIRQRPVFMGVFGGVYAIASIVGPLLGGVFSDHVSWRWCFYINLPIGGVALLTIVAFLPAIRAAESGETTMQAVRSLDWIGVFLSVGMVTLFLIPIQWGGNVRAWNDPVVIALLVLSGLFLLAFIAWELKTGENSILPLAMFTRRNLLGPCIEGFLVNICFILATYYLPFIYQLRGHSATRSGIDIIPFMMNIRSVFIPPSAFSHPRAAALCSGIVITKFGRPWPFLFFGPMVGAIGSGLLFTLNGDSSTGRIIGYQLVLGVGLGVTLQNTMVVVQADFAKEEALLSRATSVVTFTQTLGAAVGLAIGGAVFSTQLKHHLGEIAGIDPIAIATALSSIKAVFSFPIEIRDLVLTGYIRLRYGSTFKLNVGLRNLYILSSTSMFKDFFFNHALDHREPHFRALVALGSSGDVELLSVPVHEQFLPTFGRNLSRRAIANSISTPLYAQLRQRFRELSQSGHTSHQLADVIGRTLYSTLTSVIFGPSFPLDTYDDFITLDDAMTTLMSPIAFTAVGAKSARNRLLKVMVGYIEENGPFADTSVEIVSSALKSVETLPLHEKAVCLLSLLWSVNSNLLKSIWWMMAYLANDAEARESLVAEIRNTVEEQSDGDLLSMLAADKELLFRLFPCADAAVTETLRLCTLPGSLRVVARDFEFPTEDRGSSISLRVGDLLMANHRPYHFDDDVYPDAGKFKADRFVEKTDTAPTAKIMSWGSGAHMCKGRIFAHHVMKVWAIAFLQSFEFSSAEKVPELAPGSGNVIADFSRDIVVNLTTHGHLKGYRPLLDPHSLPGNTLPANSWSMGFMWPWIQRKTAHFNHQNDLTTLIPLVVGNPMYIAASTNVARQLWVNEIKNGLERPADFTTDGVWGSSIASANGDDWRRHRRIVAPAFTQNMYLMFSSVRFVSVADFFVRFTSIVNESSSVYSDMKKEFHSGQTITNLHALLLRFTLVMICRSGFGIEVDWKQRSGSSNSASIFDRALSLASKTLIVRLISPKWLWKLPFKTLKDINESWTTVISLSNELAAQRQTEYSIDKAAGVDDVADIFTKLVSTLESDAKYSLDPPEVTANMLSLLFAGNASALMSTIVMLGLHPDIQETAYQEILQNVSSPDNLNLNEIQDLKYVLACMNEAHRLIPATINLTRDVPNDIVLRSERPVQRDIVIQKGSRIMLDIMAICHNPHDFPSPEKYNPERWSSVNDTDVIMFGAGPRSCVGRRFAQTEAVVFLAHLLHDWRIETVINRGSLMRVLWNAYWPAQACLGQPLHWVRFQFDWSLEIRLDIAASSRFPLLNYAGILFQRQRLPAKYSTRDEKSLVRIYS</sequence>
<dbReference type="Gene3D" id="1.10.630.10">
    <property type="entry name" value="Cytochrome P450"/>
    <property type="match status" value="2"/>
</dbReference>
<keyword evidence="4 8" id="KW-1133">Transmembrane helix</keyword>
<feature type="transmembrane region" description="Helical" evidence="8">
    <location>
        <begin position="7"/>
        <end position="27"/>
    </location>
</feature>
<name>A0AAD2Q5J7_9AGAR</name>
<feature type="transmembrane region" description="Helical" evidence="8">
    <location>
        <begin position="348"/>
        <end position="371"/>
    </location>
</feature>
<organism evidence="10 11">
    <name type="scientific">Mycena citricolor</name>
    <dbReference type="NCBI Taxonomy" id="2018698"/>
    <lineage>
        <taxon>Eukaryota</taxon>
        <taxon>Fungi</taxon>
        <taxon>Dikarya</taxon>
        <taxon>Basidiomycota</taxon>
        <taxon>Agaricomycotina</taxon>
        <taxon>Agaricomycetes</taxon>
        <taxon>Agaricomycetidae</taxon>
        <taxon>Agaricales</taxon>
        <taxon>Marasmiineae</taxon>
        <taxon>Mycenaceae</taxon>
        <taxon>Mycena</taxon>
    </lineage>
</organism>
<evidence type="ECO:0000256" key="2">
    <source>
        <dbReference type="ARBA" id="ARBA00022692"/>
    </source>
</evidence>
<feature type="transmembrane region" description="Helical" evidence="8">
    <location>
        <begin position="101"/>
        <end position="123"/>
    </location>
</feature>
<dbReference type="Pfam" id="PF07690">
    <property type="entry name" value="MFS_1"/>
    <property type="match status" value="1"/>
</dbReference>
<evidence type="ECO:0000256" key="8">
    <source>
        <dbReference type="SAM" id="Phobius"/>
    </source>
</evidence>
<dbReference type="InterPro" id="IPR002401">
    <property type="entry name" value="Cyt_P450_E_grp-I"/>
</dbReference>
<evidence type="ECO:0000256" key="6">
    <source>
        <dbReference type="ARBA" id="ARBA00023136"/>
    </source>
</evidence>
<feature type="binding site" description="axial binding residue" evidence="7">
    <location>
        <position position="1267"/>
    </location>
    <ligand>
        <name>heme</name>
        <dbReference type="ChEBI" id="CHEBI:30413"/>
    </ligand>
    <ligandPart>
        <name>Fe</name>
        <dbReference type="ChEBI" id="CHEBI:18248"/>
    </ligandPart>
</feature>
<feature type="transmembrane region" description="Helical" evidence="8">
    <location>
        <begin position="66"/>
        <end position="89"/>
    </location>
</feature>
<comment type="caution">
    <text evidence="10">The sequence shown here is derived from an EMBL/GenBank/DDBJ whole genome shotgun (WGS) entry which is preliminary data.</text>
</comment>
<dbReference type="InterPro" id="IPR020846">
    <property type="entry name" value="MFS_dom"/>
</dbReference>
<dbReference type="InterPro" id="IPR001128">
    <property type="entry name" value="Cyt_P450"/>
</dbReference>
<keyword evidence="7" id="KW-0349">Heme</keyword>
<dbReference type="GO" id="GO:0016705">
    <property type="term" value="F:oxidoreductase activity, acting on paired donors, with incorporation or reduction of molecular oxygen"/>
    <property type="evidence" value="ECO:0007669"/>
    <property type="project" value="InterPro"/>
</dbReference>
<proteinExistence type="predicted"/>
<dbReference type="Proteomes" id="UP001295794">
    <property type="component" value="Unassembled WGS sequence"/>
</dbReference>
<dbReference type="GO" id="GO:0005886">
    <property type="term" value="C:plasma membrane"/>
    <property type="evidence" value="ECO:0007669"/>
    <property type="project" value="TreeGrafter"/>
</dbReference>
<evidence type="ECO:0000256" key="1">
    <source>
        <dbReference type="ARBA" id="ARBA00004141"/>
    </source>
</evidence>
<evidence type="ECO:0000259" key="9">
    <source>
        <dbReference type="PROSITE" id="PS50850"/>
    </source>
</evidence>
<keyword evidence="11" id="KW-1185">Reference proteome</keyword>
<dbReference type="SUPFAM" id="SSF103473">
    <property type="entry name" value="MFS general substrate transporter"/>
    <property type="match status" value="1"/>
</dbReference>
<dbReference type="GO" id="GO:0022857">
    <property type="term" value="F:transmembrane transporter activity"/>
    <property type="evidence" value="ECO:0007669"/>
    <property type="project" value="InterPro"/>
</dbReference>
<dbReference type="PRINTS" id="PR00385">
    <property type="entry name" value="P450"/>
</dbReference>
<keyword evidence="3 7" id="KW-0479">Metal-binding</keyword>
<dbReference type="PROSITE" id="PS50850">
    <property type="entry name" value="MFS"/>
    <property type="match status" value="1"/>
</dbReference>
<feature type="domain" description="Major facilitator superfamily (MFS) profile" evidence="9">
    <location>
        <begin position="1"/>
        <end position="410"/>
    </location>
</feature>
<dbReference type="EMBL" id="CAVNYO010000423">
    <property type="protein sequence ID" value="CAK5278618.1"/>
    <property type="molecule type" value="Genomic_DNA"/>
</dbReference>
<protein>
    <recommendedName>
        <fullName evidence="9">Major facilitator superfamily (MFS) profile domain-containing protein</fullName>
    </recommendedName>
</protein>
<comment type="cofactor">
    <cofactor evidence="7">
        <name>heme</name>
        <dbReference type="ChEBI" id="CHEBI:30413"/>
    </cofactor>
</comment>
<gene>
    <name evidence="10" type="ORF">MYCIT1_LOCUS28074</name>
</gene>
<comment type="subcellular location">
    <subcellularLocation>
        <location evidence="1">Membrane</location>
        <topology evidence="1">Multi-pass membrane protein</topology>
    </subcellularLocation>
</comment>
<evidence type="ECO:0000256" key="4">
    <source>
        <dbReference type="ARBA" id="ARBA00022989"/>
    </source>
</evidence>
<dbReference type="InterPro" id="IPR017972">
    <property type="entry name" value="Cyt_P450_CS"/>
</dbReference>
<keyword evidence="2 8" id="KW-0812">Transmembrane</keyword>
<evidence type="ECO:0000256" key="7">
    <source>
        <dbReference type="PIRSR" id="PIRSR602401-1"/>
    </source>
</evidence>
<dbReference type="CDD" id="cd17502">
    <property type="entry name" value="MFS_Azr1_MDR_like"/>
    <property type="match status" value="1"/>
</dbReference>
<feature type="transmembrane region" description="Helical" evidence="8">
    <location>
        <begin position="135"/>
        <end position="155"/>
    </location>
</feature>
<feature type="transmembrane region" description="Helical" evidence="8">
    <location>
        <begin position="39"/>
        <end position="59"/>
    </location>
</feature>
<evidence type="ECO:0000256" key="5">
    <source>
        <dbReference type="ARBA" id="ARBA00023004"/>
    </source>
</evidence>
<dbReference type="Gene3D" id="1.20.1720.10">
    <property type="entry name" value="Multidrug resistance protein D"/>
    <property type="match status" value="1"/>
</dbReference>
<feature type="transmembrane region" description="Helical" evidence="8">
    <location>
        <begin position="383"/>
        <end position="403"/>
    </location>
</feature>
<dbReference type="Gene3D" id="1.20.1250.20">
    <property type="entry name" value="MFS general substrate transporter like domains"/>
    <property type="match status" value="1"/>
</dbReference>
<feature type="transmembrane region" description="Helical" evidence="8">
    <location>
        <begin position="315"/>
        <end position="336"/>
    </location>
</feature>
<keyword evidence="6 8" id="KW-0472">Membrane</keyword>
<evidence type="ECO:0000313" key="10">
    <source>
        <dbReference type="EMBL" id="CAK5278618.1"/>
    </source>
</evidence>
<dbReference type="GO" id="GO:0020037">
    <property type="term" value="F:heme binding"/>
    <property type="evidence" value="ECO:0007669"/>
    <property type="project" value="InterPro"/>
</dbReference>
<feature type="transmembrane region" description="Helical" evidence="8">
    <location>
        <begin position="167"/>
        <end position="186"/>
    </location>
</feature>
<evidence type="ECO:0000256" key="3">
    <source>
        <dbReference type="ARBA" id="ARBA00022723"/>
    </source>
</evidence>
<feature type="transmembrane region" description="Helical" evidence="8">
    <location>
        <begin position="206"/>
        <end position="227"/>
    </location>
</feature>
<dbReference type="GO" id="GO:0005506">
    <property type="term" value="F:iron ion binding"/>
    <property type="evidence" value="ECO:0007669"/>
    <property type="project" value="InterPro"/>
</dbReference>
<feature type="transmembrane region" description="Helical" evidence="8">
    <location>
        <begin position="285"/>
        <end position="303"/>
    </location>
</feature>
<dbReference type="PRINTS" id="PR00463">
    <property type="entry name" value="EP450I"/>
</dbReference>